<proteinExistence type="predicted"/>
<evidence type="ECO:0000256" key="5">
    <source>
        <dbReference type="SAM" id="MobiDB-lite"/>
    </source>
</evidence>
<keyword evidence="2 6" id="KW-0812">Transmembrane</keyword>
<dbReference type="InterPro" id="IPR011701">
    <property type="entry name" value="MFS"/>
</dbReference>
<protein>
    <submittedName>
        <fullName evidence="8">MFS general substrate transporter</fullName>
    </submittedName>
</protein>
<dbReference type="InterPro" id="IPR036259">
    <property type="entry name" value="MFS_trans_sf"/>
</dbReference>
<dbReference type="InterPro" id="IPR020846">
    <property type="entry name" value="MFS_dom"/>
</dbReference>
<feature type="region of interest" description="Disordered" evidence="5">
    <location>
        <begin position="1"/>
        <end position="52"/>
    </location>
</feature>
<feature type="transmembrane region" description="Helical" evidence="6">
    <location>
        <begin position="427"/>
        <end position="452"/>
    </location>
</feature>
<dbReference type="OrthoDB" id="3561359at2759"/>
<feature type="transmembrane region" description="Helical" evidence="6">
    <location>
        <begin position="495"/>
        <end position="513"/>
    </location>
</feature>
<dbReference type="AlphaFoldDB" id="A0A6A4I930"/>
<keyword evidence="9" id="KW-1185">Reference proteome</keyword>
<evidence type="ECO:0000256" key="3">
    <source>
        <dbReference type="ARBA" id="ARBA00022989"/>
    </source>
</evidence>
<dbReference type="CDD" id="cd17323">
    <property type="entry name" value="MFS_Tpo1_MDR_like"/>
    <property type="match status" value="1"/>
</dbReference>
<dbReference type="PANTHER" id="PTHR23502">
    <property type="entry name" value="MAJOR FACILITATOR SUPERFAMILY"/>
    <property type="match status" value="1"/>
</dbReference>
<keyword evidence="4 6" id="KW-0472">Membrane</keyword>
<evidence type="ECO:0000256" key="2">
    <source>
        <dbReference type="ARBA" id="ARBA00022692"/>
    </source>
</evidence>
<dbReference type="Pfam" id="PF07690">
    <property type="entry name" value="MFS_1"/>
    <property type="match status" value="1"/>
</dbReference>
<feature type="transmembrane region" description="Helical" evidence="6">
    <location>
        <begin position="184"/>
        <end position="204"/>
    </location>
</feature>
<gene>
    <name evidence="8" type="ORF">BT96DRAFT_811633</name>
</gene>
<dbReference type="PANTHER" id="PTHR23502:SF7">
    <property type="entry name" value="DRUG_PROTON ANTIPORTER YHK8-RELATED"/>
    <property type="match status" value="1"/>
</dbReference>
<evidence type="ECO:0000259" key="7">
    <source>
        <dbReference type="PROSITE" id="PS50850"/>
    </source>
</evidence>
<feature type="transmembrane region" description="Helical" evidence="6">
    <location>
        <begin position="272"/>
        <end position="292"/>
    </location>
</feature>
<name>A0A6A4I930_9AGAR</name>
<dbReference type="Proteomes" id="UP000799118">
    <property type="component" value="Unassembled WGS sequence"/>
</dbReference>
<feature type="transmembrane region" description="Helical" evidence="6">
    <location>
        <begin position="350"/>
        <end position="374"/>
    </location>
</feature>
<evidence type="ECO:0000313" key="8">
    <source>
        <dbReference type="EMBL" id="KAE9405828.1"/>
    </source>
</evidence>
<comment type="subcellular location">
    <subcellularLocation>
        <location evidence="1">Membrane</location>
        <topology evidence="1">Multi-pass membrane protein</topology>
    </subcellularLocation>
</comment>
<feature type="compositionally biased region" description="Polar residues" evidence="5">
    <location>
        <begin position="42"/>
        <end position="51"/>
    </location>
</feature>
<evidence type="ECO:0000313" key="9">
    <source>
        <dbReference type="Proteomes" id="UP000799118"/>
    </source>
</evidence>
<feature type="transmembrane region" description="Helical" evidence="6">
    <location>
        <begin position="154"/>
        <end position="172"/>
    </location>
</feature>
<feature type="compositionally biased region" description="Low complexity" evidence="5">
    <location>
        <begin position="29"/>
        <end position="41"/>
    </location>
</feature>
<evidence type="ECO:0000256" key="1">
    <source>
        <dbReference type="ARBA" id="ARBA00004141"/>
    </source>
</evidence>
<evidence type="ECO:0000256" key="4">
    <source>
        <dbReference type="ARBA" id="ARBA00023136"/>
    </source>
</evidence>
<reference evidence="8" key="1">
    <citation type="journal article" date="2019" name="Environ. Microbiol.">
        <title>Fungal ecological strategies reflected in gene transcription - a case study of two litter decomposers.</title>
        <authorList>
            <person name="Barbi F."/>
            <person name="Kohler A."/>
            <person name="Barry K."/>
            <person name="Baskaran P."/>
            <person name="Daum C."/>
            <person name="Fauchery L."/>
            <person name="Ihrmark K."/>
            <person name="Kuo A."/>
            <person name="LaButti K."/>
            <person name="Lipzen A."/>
            <person name="Morin E."/>
            <person name="Grigoriev I.V."/>
            <person name="Henrissat B."/>
            <person name="Lindahl B."/>
            <person name="Martin F."/>
        </authorList>
    </citation>
    <scope>NUCLEOTIDE SEQUENCE</scope>
    <source>
        <strain evidence="8">JB14</strain>
    </source>
</reference>
<feature type="transmembrane region" description="Helical" evidence="6">
    <location>
        <begin position="386"/>
        <end position="406"/>
    </location>
</feature>
<dbReference type="PROSITE" id="PS50850">
    <property type="entry name" value="MFS"/>
    <property type="match status" value="1"/>
</dbReference>
<dbReference type="SUPFAM" id="SSF103473">
    <property type="entry name" value="MFS general substrate transporter"/>
    <property type="match status" value="1"/>
</dbReference>
<feature type="transmembrane region" description="Helical" evidence="6">
    <location>
        <begin position="458"/>
        <end position="483"/>
    </location>
</feature>
<feature type="transmembrane region" description="Helical" evidence="6">
    <location>
        <begin position="244"/>
        <end position="260"/>
    </location>
</feature>
<organism evidence="8 9">
    <name type="scientific">Gymnopus androsaceus JB14</name>
    <dbReference type="NCBI Taxonomy" id="1447944"/>
    <lineage>
        <taxon>Eukaryota</taxon>
        <taxon>Fungi</taxon>
        <taxon>Dikarya</taxon>
        <taxon>Basidiomycota</taxon>
        <taxon>Agaricomycotina</taxon>
        <taxon>Agaricomycetes</taxon>
        <taxon>Agaricomycetidae</taxon>
        <taxon>Agaricales</taxon>
        <taxon>Marasmiineae</taxon>
        <taxon>Omphalotaceae</taxon>
        <taxon>Gymnopus</taxon>
    </lineage>
</organism>
<dbReference type="GO" id="GO:0022857">
    <property type="term" value="F:transmembrane transporter activity"/>
    <property type="evidence" value="ECO:0007669"/>
    <property type="project" value="InterPro"/>
</dbReference>
<accession>A0A6A4I930</accession>
<keyword evidence="3 6" id="KW-1133">Transmembrane helix</keyword>
<evidence type="ECO:0000256" key="6">
    <source>
        <dbReference type="SAM" id="Phobius"/>
    </source>
</evidence>
<dbReference type="GO" id="GO:0005886">
    <property type="term" value="C:plasma membrane"/>
    <property type="evidence" value="ECO:0007669"/>
    <property type="project" value="TreeGrafter"/>
</dbReference>
<dbReference type="Gene3D" id="1.20.1250.20">
    <property type="entry name" value="MFS general substrate transporter like domains"/>
    <property type="match status" value="1"/>
</dbReference>
<dbReference type="EMBL" id="ML769406">
    <property type="protein sequence ID" value="KAE9405828.1"/>
    <property type="molecule type" value="Genomic_DNA"/>
</dbReference>
<feature type="transmembrane region" description="Helical" evidence="6">
    <location>
        <begin position="210"/>
        <end position="232"/>
    </location>
</feature>
<feature type="transmembrane region" description="Helical" evidence="6">
    <location>
        <begin position="519"/>
        <end position="539"/>
    </location>
</feature>
<feature type="compositionally biased region" description="Polar residues" evidence="5">
    <location>
        <begin position="1"/>
        <end position="13"/>
    </location>
</feature>
<feature type="domain" description="Major facilitator superfamily (MFS) profile" evidence="7">
    <location>
        <begin position="119"/>
        <end position="545"/>
    </location>
</feature>
<feature type="transmembrane region" description="Helical" evidence="6">
    <location>
        <begin position="117"/>
        <end position="139"/>
    </location>
</feature>
<dbReference type="FunFam" id="1.20.1250.20:FF:000082">
    <property type="entry name" value="MFS multidrug transporter, putative"/>
    <property type="match status" value="1"/>
</dbReference>
<sequence length="555" mass="61867">MLQHTASNSTSQPRAPDRSFEQPYSYHLRAPADPARAATPDISLSSSSGKSTAEHRIAGALQNFELLKDDTTRKQEEKSEKQTLGVSVDEVIDHEAKHQVDLLPEEHPQHFPSWRKWLIVVIVSCCSFCVTGSSSMGAFTEAAIAQEFHVSHELTVLSVSLFVEGMALGPLLTGPISETYGRNITYRASFTLMFAFSWGVAFAPNAAVYLIFRFLTGLVGATFLSVAGGTVTDLFTNEHVANPMAFYTCSPFIGPIFGPLSHFINQNLNWRWTYYILIIWIFVQTILLWICVPETYVPVLCKWKAARLRKSTGNDNYYSPLDKQDKNMFHAILVSCYKPFELIFYERMALLLNLWTSLVLGILYLTFQAFPIIFEEKHGFNMQQTGLTFLGMGVGIICAMPTQRYFNKLVARDAKINGGMAPPESRLYMGEVGAILVPLSLFFIAFTTYASVPWPVPIIASIPFGSGLYYVFTSVFTYLVTCYRPMAASAMAGNTAMRCTFGAVFSLFAGYMYDRLGTVGATALLAGLMTIMAPLPFVFRRIGSRLRENSRFAAR</sequence>